<comment type="similarity">
    <text evidence="1">Belongs to the 'GDSL' lipolytic enzyme family.</text>
</comment>
<evidence type="ECO:0000313" key="2">
    <source>
        <dbReference type="EMBL" id="ONI10633.1"/>
    </source>
</evidence>
<reference evidence="2 3" key="1">
    <citation type="journal article" date="2013" name="Nat. Genet.">
        <title>The high-quality draft genome of peach (Prunus persica) identifies unique patterns of genetic diversity, domestication and genome evolution.</title>
        <authorList>
            <consortium name="International Peach Genome Initiative"/>
            <person name="Verde I."/>
            <person name="Abbott A.G."/>
            <person name="Scalabrin S."/>
            <person name="Jung S."/>
            <person name="Shu S."/>
            <person name="Marroni F."/>
            <person name="Zhebentyayeva T."/>
            <person name="Dettori M.T."/>
            <person name="Grimwood J."/>
            <person name="Cattonaro F."/>
            <person name="Zuccolo A."/>
            <person name="Rossini L."/>
            <person name="Jenkins J."/>
            <person name="Vendramin E."/>
            <person name="Meisel L.A."/>
            <person name="Decroocq V."/>
            <person name="Sosinski B."/>
            <person name="Prochnik S."/>
            <person name="Mitros T."/>
            <person name="Policriti A."/>
            <person name="Cipriani G."/>
            <person name="Dondini L."/>
            <person name="Ficklin S."/>
            <person name="Goodstein D.M."/>
            <person name="Xuan P."/>
            <person name="Del Fabbro C."/>
            <person name="Aramini V."/>
            <person name="Copetti D."/>
            <person name="Gonzalez S."/>
            <person name="Horner D.S."/>
            <person name="Falchi R."/>
            <person name="Lucas S."/>
            <person name="Mica E."/>
            <person name="Maldonado J."/>
            <person name="Lazzari B."/>
            <person name="Bielenberg D."/>
            <person name="Pirona R."/>
            <person name="Miculan M."/>
            <person name="Barakat A."/>
            <person name="Testolin R."/>
            <person name="Stella A."/>
            <person name="Tartarini S."/>
            <person name="Tonutti P."/>
            <person name="Arus P."/>
            <person name="Orellana A."/>
            <person name="Wells C."/>
            <person name="Main D."/>
            <person name="Vizzotto G."/>
            <person name="Silva H."/>
            <person name="Salamini F."/>
            <person name="Schmutz J."/>
            <person name="Morgante M."/>
            <person name="Rokhsar D.S."/>
        </authorList>
    </citation>
    <scope>NUCLEOTIDE SEQUENCE [LARGE SCALE GENOMIC DNA]</scope>
    <source>
        <strain evidence="3">cv. Nemared</strain>
    </source>
</reference>
<accession>A0A251PGD0</accession>
<proteinExistence type="inferred from homology"/>
<dbReference type="PANTHER" id="PTHR22835:SF683">
    <property type="entry name" value="OS05G0506800 PROTEIN"/>
    <property type="match status" value="1"/>
</dbReference>
<name>A0A251PGD0_PRUPE</name>
<protein>
    <submittedName>
        <fullName evidence="2">Uncharacterized protein</fullName>
    </submittedName>
</protein>
<dbReference type="STRING" id="3760.A0A251PGD0"/>
<evidence type="ECO:0000313" key="3">
    <source>
        <dbReference type="Proteomes" id="UP000006882"/>
    </source>
</evidence>
<dbReference type="EMBL" id="CM007654">
    <property type="protein sequence ID" value="ONI10633.1"/>
    <property type="molecule type" value="Genomic_DNA"/>
</dbReference>
<dbReference type="eggNOG" id="ENOG502QSMM">
    <property type="taxonomic scope" value="Eukaryota"/>
</dbReference>
<dbReference type="AlphaFoldDB" id="A0A251PGD0"/>
<dbReference type="Proteomes" id="UP000006882">
    <property type="component" value="Chromosome G4"/>
</dbReference>
<organism evidence="2 3">
    <name type="scientific">Prunus persica</name>
    <name type="common">Peach</name>
    <name type="synonym">Amygdalus persica</name>
    <dbReference type="NCBI Taxonomy" id="3760"/>
    <lineage>
        <taxon>Eukaryota</taxon>
        <taxon>Viridiplantae</taxon>
        <taxon>Streptophyta</taxon>
        <taxon>Embryophyta</taxon>
        <taxon>Tracheophyta</taxon>
        <taxon>Spermatophyta</taxon>
        <taxon>Magnoliopsida</taxon>
        <taxon>eudicotyledons</taxon>
        <taxon>Gunneridae</taxon>
        <taxon>Pentapetalae</taxon>
        <taxon>rosids</taxon>
        <taxon>fabids</taxon>
        <taxon>Rosales</taxon>
        <taxon>Rosaceae</taxon>
        <taxon>Amygdaloideae</taxon>
        <taxon>Amygdaleae</taxon>
        <taxon>Prunus</taxon>
    </lineage>
</organism>
<dbReference type="PANTHER" id="PTHR22835">
    <property type="entry name" value="ZINC FINGER FYVE DOMAIN CONTAINING PROTEIN"/>
    <property type="match status" value="1"/>
</dbReference>
<evidence type="ECO:0000256" key="1">
    <source>
        <dbReference type="ARBA" id="ARBA00008668"/>
    </source>
</evidence>
<gene>
    <name evidence="2" type="ORF">PRUPE_4G058500</name>
</gene>
<dbReference type="Gramene" id="ONI10633">
    <property type="protein sequence ID" value="ONI10633"/>
    <property type="gene ID" value="PRUPE_4G058500"/>
</dbReference>
<sequence>MGDSITYTNNSLGIQLDWFKEIMPYLCNTSSTESLGLPLVLPYLESLISNQTVQNFEAGVNFAVIGAMALDASFLATMGVHNASTNNFLRIQLEWFKQMLPSLCKTSSGDFPIGCLPAYLTKYGSSDKNQYDPKTGCLKWLNEFSQYHNEQLQIELSRI</sequence>
<keyword evidence="3" id="KW-1185">Reference proteome</keyword>